<keyword evidence="1" id="KW-0472">Membrane</keyword>
<dbReference type="PANTHER" id="PTHR32525:SF1">
    <property type="entry name" value="DOMAIN OF UNKNOWN FUNCTION WSN DOMAIN-CONTAINING PROTEIN-RELATED"/>
    <property type="match status" value="1"/>
</dbReference>
<dbReference type="Gene3D" id="3.90.190.10">
    <property type="entry name" value="Protein tyrosine phosphatase superfamily"/>
    <property type="match status" value="1"/>
</dbReference>
<dbReference type="InterPro" id="IPR029021">
    <property type="entry name" value="Prot-tyrosine_phosphatase-like"/>
</dbReference>
<evidence type="ECO:0000313" key="4">
    <source>
        <dbReference type="WBParaSite" id="Csp11.Scaffold629.g10744.t1"/>
    </source>
</evidence>
<dbReference type="SUPFAM" id="SSF52799">
    <property type="entry name" value="(Phosphotyrosine protein) phosphatases II"/>
    <property type="match status" value="1"/>
</dbReference>
<proteinExistence type="predicted"/>
<evidence type="ECO:0000313" key="3">
    <source>
        <dbReference type="Proteomes" id="UP000095282"/>
    </source>
</evidence>
<accession>A0A1I7TQF1</accession>
<organism evidence="3 4">
    <name type="scientific">Caenorhabditis tropicalis</name>
    <dbReference type="NCBI Taxonomy" id="1561998"/>
    <lineage>
        <taxon>Eukaryota</taxon>
        <taxon>Metazoa</taxon>
        <taxon>Ecdysozoa</taxon>
        <taxon>Nematoda</taxon>
        <taxon>Chromadorea</taxon>
        <taxon>Rhabditida</taxon>
        <taxon>Rhabditina</taxon>
        <taxon>Rhabditomorpha</taxon>
        <taxon>Rhabditoidea</taxon>
        <taxon>Rhabditidae</taxon>
        <taxon>Peloderinae</taxon>
        <taxon>Caenorhabditis</taxon>
    </lineage>
</organism>
<keyword evidence="3" id="KW-1185">Reference proteome</keyword>
<dbReference type="GO" id="GO:0004725">
    <property type="term" value="F:protein tyrosine phosphatase activity"/>
    <property type="evidence" value="ECO:0007669"/>
    <property type="project" value="InterPro"/>
</dbReference>
<dbReference type="STRING" id="1561998.A0A1I7TQF1"/>
<keyword evidence="1" id="KW-0812">Transmembrane</keyword>
<dbReference type="AlphaFoldDB" id="A0A1I7TQF1"/>
<dbReference type="InterPro" id="IPR000242">
    <property type="entry name" value="PTP_cat"/>
</dbReference>
<evidence type="ECO:0000256" key="1">
    <source>
        <dbReference type="SAM" id="Phobius"/>
    </source>
</evidence>
<dbReference type="SMART" id="SM00194">
    <property type="entry name" value="PTPc"/>
    <property type="match status" value="1"/>
</dbReference>
<protein>
    <submittedName>
        <fullName evidence="4">Tyrosine-protein phosphatase domain-containing protein</fullName>
    </submittedName>
</protein>
<dbReference type="PANTHER" id="PTHR32525">
    <property type="entry name" value="PROTEIN-TYROSINE-PHOSPHATASE"/>
    <property type="match status" value="1"/>
</dbReference>
<dbReference type="Pfam" id="PF00102">
    <property type="entry name" value="Y_phosphatase"/>
    <property type="match status" value="1"/>
</dbReference>
<reference evidence="4" key="1">
    <citation type="submission" date="2016-11" db="UniProtKB">
        <authorList>
            <consortium name="WormBaseParasite"/>
        </authorList>
    </citation>
    <scope>IDENTIFICATION</scope>
</reference>
<sequence length="477" mass="54383">MDSKKKLNALDTLIASVSDPNSLESRLEETKRTLGHLNSLDLRFSYHSQVLQKTSKAIDDLFAFLTDFSADQLNANDGTIDSESDEEYPVWIRILIIVAIVIGGIVVLAVIGGIYWFFFKFLRKDSELKKLKSLLQKFIRVQKFPAEGYAEAHRYHESALRAAKIHRGKPDGAASLEYLPAKKHRPASFAKRRRKMPIHANKITCPLTGKVFYPTQAPLAKTATTDDTREDFWHMGMQDEVEVYVCLIHPGTDEVAPFYPSEVNGEMTCGRFKLKTNEGTTVYKKFEDMVYRRIEITDTTKKFKTRVITLLNITSWQHMRPPRDLEWEPVHAVLEECKKTTKPVVVVSLYGNGRAMSLIGMQFVRELIQSNPKGTIGEGLNLMFDARYDAIETLRQCFWLQLAVCQKLNKDFGLKMEADLEEMHNLAMQVCFHDRGPPDFEKERARINAANEEIAGTGIVLVKKPEETDNLGELIPY</sequence>
<dbReference type="PROSITE" id="PS50055">
    <property type="entry name" value="TYR_PHOSPHATASE_PTP"/>
    <property type="match status" value="1"/>
</dbReference>
<feature type="domain" description="Tyrosine-protein phosphatase" evidence="2">
    <location>
        <begin position="198"/>
        <end position="407"/>
    </location>
</feature>
<evidence type="ECO:0000259" key="2">
    <source>
        <dbReference type="PROSITE" id="PS50055"/>
    </source>
</evidence>
<dbReference type="Proteomes" id="UP000095282">
    <property type="component" value="Unplaced"/>
</dbReference>
<name>A0A1I7TQF1_9PELO</name>
<dbReference type="eggNOG" id="ENOG502RT8T">
    <property type="taxonomic scope" value="Eukaryota"/>
</dbReference>
<feature type="transmembrane region" description="Helical" evidence="1">
    <location>
        <begin position="90"/>
        <end position="119"/>
    </location>
</feature>
<keyword evidence="1" id="KW-1133">Transmembrane helix</keyword>
<dbReference type="WBParaSite" id="Csp11.Scaffold629.g10744.t1">
    <property type="protein sequence ID" value="Csp11.Scaffold629.g10744.t1"/>
    <property type="gene ID" value="Csp11.Scaffold629.g10744"/>
</dbReference>